<evidence type="ECO:0000256" key="2">
    <source>
        <dbReference type="ARBA" id="ARBA00022485"/>
    </source>
</evidence>
<dbReference type="InterPro" id="IPR004646">
    <property type="entry name" value="Fe-S_hydro-lyase_TtdA-typ_cat"/>
</dbReference>
<accession>A0A7V3PT93</accession>
<evidence type="ECO:0000259" key="7">
    <source>
        <dbReference type="Pfam" id="PF05681"/>
    </source>
</evidence>
<proteinExistence type="inferred from homology"/>
<comment type="similarity">
    <text evidence="1">Belongs to the class-I fumarase family.</text>
</comment>
<dbReference type="InterPro" id="IPR051208">
    <property type="entry name" value="Class-I_Fumarase/Tartrate_DH"/>
</dbReference>
<dbReference type="GO" id="GO:0004333">
    <property type="term" value="F:fumarate hydratase activity"/>
    <property type="evidence" value="ECO:0007669"/>
    <property type="project" value="UniProtKB-EC"/>
</dbReference>
<dbReference type="GO" id="GO:0046872">
    <property type="term" value="F:metal ion binding"/>
    <property type="evidence" value="ECO:0007669"/>
    <property type="project" value="UniProtKB-KW"/>
</dbReference>
<feature type="domain" description="Fe-S hydro-lyase tartrate dehydratase alpha-type catalytic" evidence="7">
    <location>
        <begin position="11"/>
        <end position="278"/>
    </location>
</feature>
<reference evidence="8" key="1">
    <citation type="journal article" date="2020" name="mSystems">
        <title>Genome- and Community-Level Interaction Insights into Carbon Utilization and Element Cycling Functions of Hydrothermarchaeota in Hydrothermal Sediment.</title>
        <authorList>
            <person name="Zhou Z."/>
            <person name="Liu Y."/>
            <person name="Xu W."/>
            <person name="Pan J."/>
            <person name="Luo Z.H."/>
            <person name="Li M."/>
        </authorList>
    </citation>
    <scope>NUCLEOTIDE SEQUENCE [LARGE SCALE GENOMIC DNA]</scope>
    <source>
        <strain evidence="8">SpSt-914</strain>
    </source>
</reference>
<gene>
    <name evidence="8" type="ORF">ENX16_02750</name>
</gene>
<dbReference type="GO" id="GO:0051539">
    <property type="term" value="F:4 iron, 4 sulfur cluster binding"/>
    <property type="evidence" value="ECO:0007669"/>
    <property type="project" value="UniProtKB-KW"/>
</dbReference>
<keyword evidence="5" id="KW-0411">Iron-sulfur</keyword>
<dbReference type="Pfam" id="PF05681">
    <property type="entry name" value="Fumerase"/>
    <property type="match status" value="1"/>
</dbReference>
<dbReference type="NCBIfam" id="TIGR00722">
    <property type="entry name" value="ttdA_fumA_fumB"/>
    <property type="match status" value="1"/>
</dbReference>
<organism evidence="8">
    <name type="scientific">candidate division WOR-3 bacterium</name>
    <dbReference type="NCBI Taxonomy" id="2052148"/>
    <lineage>
        <taxon>Bacteria</taxon>
        <taxon>Bacteria division WOR-3</taxon>
    </lineage>
</organism>
<dbReference type="PANTHER" id="PTHR30389:SF17">
    <property type="entry name" value="L(+)-TARTRATE DEHYDRATASE SUBUNIT ALPHA-RELATED"/>
    <property type="match status" value="1"/>
</dbReference>
<comment type="caution">
    <text evidence="8">The sequence shown here is derived from an EMBL/GenBank/DDBJ whole genome shotgun (WGS) entry which is preliminary data.</text>
</comment>
<keyword evidence="2" id="KW-0004">4Fe-4S</keyword>
<dbReference type="AlphaFoldDB" id="A0A7V3PT93"/>
<keyword evidence="4" id="KW-0408">Iron</keyword>
<evidence type="ECO:0000256" key="5">
    <source>
        <dbReference type="ARBA" id="ARBA00023014"/>
    </source>
</evidence>
<keyword evidence="6 8" id="KW-0456">Lyase</keyword>
<dbReference type="NCBIfam" id="NF004885">
    <property type="entry name" value="PRK06246.1"/>
    <property type="match status" value="1"/>
</dbReference>
<dbReference type="PANTHER" id="PTHR30389">
    <property type="entry name" value="FUMARATE HYDRATASE-RELATED"/>
    <property type="match status" value="1"/>
</dbReference>
<dbReference type="EC" id="4.2.1.2" evidence="8"/>
<keyword evidence="3" id="KW-0479">Metal-binding</keyword>
<evidence type="ECO:0000256" key="6">
    <source>
        <dbReference type="ARBA" id="ARBA00023239"/>
    </source>
</evidence>
<name>A0A7V3PT93_UNCW3</name>
<dbReference type="EMBL" id="DTMZ01000062">
    <property type="protein sequence ID" value="HGD12983.1"/>
    <property type="molecule type" value="Genomic_DNA"/>
</dbReference>
<sequence length="280" mass="30567">MRRISFEQIRDTVARLCIEANCLLGEDVVRAFEKGLEIEESPTGREIFKQLLENQKIARTELMPICQDTGWAVVWLELGSQVQISGGELYDAIQAGVAKGYTEGYLRKSIVADPLRRKNTNDNTPAIIYTDIVPGDRLKITVQPKGGGSENMSEVKMLSAADGVAGIKKFVIDRVWRSQANPCPPIIVGVGIGGTFEKCAMLAKRALLREIGSAHPDPFYAQLEQELLDQINKLGIGPQGLGGRVTALAVFIEAFPCHIATMPCAVNINCHAARHKTAIL</sequence>
<evidence type="ECO:0000256" key="4">
    <source>
        <dbReference type="ARBA" id="ARBA00023004"/>
    </source>
</evidence>
<evidence type="ECO:0000313" key="8">
    <source>
        <dbReference type="EMBL" id="HGD12983.1"/>
    </source>
</evidence>
<evidence type="ECO:0000256" key="1">
    <source>
        <dbReference type="ARBA" id="ARBA00008876"/>
    </source>
</evidence>
<protein>
    <submittedName>
        <fullName evidence="8">Fumarate hydratase</fullName>
        <ecNumber evidence="8">4.2.1.2</ecNumber>
    </submittedName>
</protein>
<evidence type="ECO:0000256" key="3">
    <source>
        <dbReference type="ARBA" id="ARBA00022723"/>
    </source>
</evidence>